<reference evidence="2 3" key="1">
    <citation type="submission" date="2020-04" db="EMBL/GenBank/DDBJ databases">
        <title>Paeniglutamicibacter sp. ANT13_2, a novel actinomycete isolated from sediment in Antarctica.</title>
        <authorList>
            <person name="Sakdapetsiri C."/>
            <person name="Pinyakong O."/>
        </authorList>
    </citation>
    <scope>NUCLEOTIDE SEQUENCE [LARGE SCALE GENOMIC DNA]</scope>
    <source>
        <strain evidence="2 3">ANT13_2</strain>
    </source>
</reference>
<dbReference type="SUPFAM" id="SSF56281">
    <property type="entry name" value="Metallo-hydrolase/oxidoreductase"/>
    <property type="match status" value="1"/>
</dbReference>
<dbReference type="PANTHER" id="PTHR42951:SF4">
    <property type="entry name" value="ACYL-COENZYME A THIOESTERASE MBLAC2"/>
    <property type="match status" value="1"/>
</dbReference>
<dbReference type="EMBL" id="JAAWVT010000001">
    <property type="protein sequence ID" value="NKG19111.1"/>
    <property type="molecule type" value="Genomic_DNA"/>
</dbReference>
<dbReference type="Pfam" id="PF00753">
    <property type="entry name" value="Lactamase_B"/>
    <property type="match status" value="1"/>
</dbReference>
<protein>
    <submittedName>
        <fullName evidence="2">MBL fold metallo-hydrolase</fullName>
    </submittedName>
</protein>
<feature type="domain" description="Metallo-beta-lactamase" evidence="1">
    <location>
        <begin position="12"/>
        <end position="176"/>
    </location>
</feature>
<dbReference type="InterPro" id="IPR036866">
    <property type="entry name" value="RibonucZ/Hydroxyglut_hydro"/>
</dbReference>
<dbReference type="SMART" id="SM00849">
    <property type="entry name" value="Lactamase_B"/>
    <property type="match status" value="1"/>
</dbReference>
<dbReference type="Proteomes" id="UP000746595">
    <property type="component" value="Unassembled WGS sequence"/>
</dbReference>
<name>A0ABX1FZX4_9MICC</name>
<gene>
    <name evidence="2" type="ORF">HED64_00130</name>
</gene>
<proteinExistence type="predicted"/>
<organism evidence="2 3">
    <name type="scientific">Paeniglutamicibacter terrestris</name>
    <dbReference type="NCBI Taxonomy" id="2723403"/>
    <lineage>
        <taxon>Bacteria</taxon>
        <taxon>Bacillati</taxon>
        <taxon>Actinomycetota</taxon>
        <taxon>Actinomycetes</taxon>
        <taxon>Micrococcales</taxon>
        <taxon>Micrococcaceae</taxon>
        <taxon>Paeniglutamicibacter</taxon>
    </lineage>
</organism>
<evidence type="ECO:0000313" key="3">
    <source>
        <dbReference type="Proteomes" id="UP000746595"/>
    </source>
</evidence>
<evidence type="ECO:0000313" key="2">
    <source>
        <dbReference type="EMBL" id="NKG19111.1"/>
    </source>
</evidence>
<accession>A0ABX1FZX4</accession>
<dbReference type="CDD" id="cd16282">
    <property type="entry name" value="metallo-hydrolase-like_MBL-fold"/>
    <property type="match status" value="1"/>
</dbReference>
<dbReference type="InterPro" id="IPR050855">
    <property type="entry name" value="NDM-1-like"/>
</dbReference>
<comment type="caution">
    <text evidence="2">The sequence shown here is derived from an EMBL/GenBank/DDBJ whole genome shotgun (WGS) entry which is preliminary data.</text>
</comment>
<dbReference type="InterPro" id="IPR001279">
    <property type="entry name" value="Metallo-B-lactamas"/>
</dbReference>
<keyword evidence="3" id="KW-1185">Reference proteome</keyword>
<evidence type="ECO:0000259" key="1">
    <source>
        <dbReference type="SMART" id="SM00849"/>
    </source>
</evidence>
<sequence>MIDTGSGPREAGGLYQAIRKITDLPLVVVNTHAHGDHAFGNSYFAAHGVQDFYISAEAAEHLRERGEAERQLVRFLEPEMAMGKGEYSRILVPKNIVDESGVTLDLGSVTLEIFGRGQGHTGGDLLVRSGNILFTGDLVEQGGPPNFEDADPFAWSTLLGALEAECSSDTVVVPGHGHVVDKEFVGLQHREMIAAIREGQEIIASRPAGRFDPTAYQLQILPYGPEQSAIFLQRLVEIRP</sequence>
<dbReference type="PANTHER" id="PTHR42951">
    <property type="entry name" value="METALLO-BETA-LACTAMASE DOMAIN-CONTAINING"/>
    <property type="match status" value="1"/>
</dbReference>
<dbReference type="Gene3D" id="3.60.15.10">
    <property type="entry name" value="Ribonuclease Z/Hydroxyacylglutathione hydrolase-like"/>
    <property type="match status" value="1"/>
</dbReference>